<dbReference type="SMART" id="SM00254">
    <property type="entry name" value="ShKT"/>
    <property type="match status" value="1"/>
</dbReference>
<organism evidence="3 4">
    <name type="scientific">Acrobeloides nanus</name>
    <dbReference type="NCBI Taxonomy" id="290746"/>
    <lineage>
        <taxon>Eukaryota</taxon>
        <taxon>Metazoa</taxon>
        <taxon>Ecdysozoa</taxon>
        <taxon>Nematoda</taxon>
        <taxon>Chromadorea</taxon>
        <taxon>Rhabditida</taxon>
        <taxon>Tylenchina</taxon>
        <taxon>Cephalobomorpha</taxon>
        <taxon>Cephaloboidea</taxon>
        <taxon>Cephalobidae</taxon>
        <taxon>Acrobeloides</taxon>
    </lineage>
</organism>
<proteinExistence type="predicted"/>
<name>A0A914CZY5_9BILA</name>
<dbReference type="WBParaSite" id="ACRNAN_scaffold16855.g29653.t1">
    <property type="protein sequence ID" value="ACRNAN_scaffold16855.g29653.t1"/>
    <property type="gene ID" value="ACRNAN_scaffold16855.g29653"/>
</dbReference>
<dbReference type="Gene3D" id="1.10.10.1940">
    <property type="match status" value="1"/>
</dbReference>
<evidence type="ECO:0000313" key="3">
    <source>
        <dbReference type="Proteomes" id="UP000887540"/>
    </source>
</evidence>
<dbReference type="PROSITE" id="PS51670">
    <property type="entry name" value="SHKT"/>
    <property type="match status" value="1"/>
</dbReference>
<evidence type="ECO:0000256" key="1">
    <source>
        <dbReference type="PROSITE-ProRule" id="PRU01005"/>
    </source>
</evidence>
<accession>A0A914CZY5</accession>
<comment type="caution">
    <text evidence="1">Lacks conserved residue(s) required for the propagation of feature annotation.</text>
</comment>
<dbReference type="InterPro" id="IPR003582">
    <property type="entry name" value="ShKT_dom"/>
</dbReference>
<dbReference type="Pfam" id="PF01549">
    <property type="entry name" value="ShK"/>
    <property type="match status" value="1"/>
</dbReference>
<evidence type="ECO:0000313" key="4">
    <source>
        <dbReference type="WBParaSite" id="ACRNAN_scaffold16855.g29653.t1"/>
    </source>
</evidence>
<dbReference type="Proteomes" id="UP000887540">
    <property type="component" value="Unplaced"/>
</dbReference>
<feature type="domain" description="ShKT" evidence="2">
    <location>
        <begin position="132"/>
        <end position="167"/>
    </location>
</feature>
<sequence length="173" mass="18144">MNVKFMTRMVGSLLGQITFLSVVLEAVIYCGAQYNPLIPNYCRFGLNRCYGGLLGGYGYPGAGYGGQYNPYTIGSGLGLGAYGLGSSYNPYATGLGYGLGSNYGIYNPYSPLSTASTYTSGLYSGGLGNTMCVDRSTDCAYYASSGQCATTPYVMRNLCPISCGFGCDYTGGL</sequence>
<reference evidence="4" key="1">
    <citation type="submission" date="2022-11" db="UniProtKB">
        <authorList>
            <consortium name="WormBaseParasite"/>
        </authorList>
    </citation>
    <scope>IDENTIFICATION</scope>
</reference>
<keyword evidence="3" id="KW-1185">Reference proteome</keyword>
<protein>
    <submittedName>
        <fullName evidence="4">ShKT domain-containing protein</fullName>
    </submittedName>
</protein>
<dbReference type="AlphaFoldDB" id="A0A914CZY5"/>
<evidence type="ECO:0000259" key="2">
    <source>
        <dbReference type="PROSITE" id="PS51670"/>
    </source>
</evidence>